<feature type="compositionally biased region" description="Basic and acidic residues" evidence="1">
    <location>
        <begin position="589"/>
        <end position="611"/>
    </location>
</feature>
<dbReference type="EMBL" id="QGKV02001556">
    <property type="protein sequence ID" value="KAF3515607.1"/>
    <property type="molecule type" value="Genomic_DNA"/>
</dbReference>
<dbReference type="Gene3D" id="1.10.8.60">
    <property type="match status" value="1"/>
</dbReference>
<dbReference type="SUPFAM" id="SSF52540">
    <property type="entry name" value="P-loop containing nucleoside triphosphate hydrolases"/>
    <property type="match status" value="1"/>
</dbReference>
<dbReference type="InterPro" id="IPR003959">
    <property type="entry name" value="ATPase_AAA_core"/>
</dbReference>
<feature type="region of interest" description="Disordered" evidence="1">
    <location>
        <begin position="431"/>
        <end position="683"/>
    </location>
</feature>
<dbReference type="InterPro" id="IPR054594">
    <property type="entry name" value="Lon_lid"/>
</dbReference>
<feature type="region of interest" description="Disordered" evidence="1">
    <location>
        <begin position="258"/>
        <end position="373"/>
    </location>
</feature>
<dbReference type="PANTHER" id="PTHR43718:SF12">
    <property type="entry name" value="LON PROTEASE HOMOLOG"/>
    <property type="match status" value="1"/>
</dbReference>
<keyword evidence="4" id="KW-1185">Reference proteome</keyword>
<reference evidence="3 4" key="1">
    <citation type="journal article" date="2020" name="BMC Genomics">
        <title>Intraspecific diversification of the crop wild relative Brassica cretica Lam. using demographic model selection.</title>
        <authorList>
            <person name="Kioukis A."/>
            <person name="Michalopoulou V.A."/>
            <person name="Briers L."/>
            <person name="Pirintsos S."/>
            <person name="Studholme D.J."/>
            <person name="Pavlidis P."/>
            <person name="Sarris P.F."/>
        </authorList>
    </citation>
    <scope>NUCLEOTIDE SEQUENCE [LARGE SCALE GENOMIC DNA]</scope>
    <source>
        <strain evidence="4">cv. PFS-1207/04</strain>
    </source>
</reference>
<dbReference type="InterPro" id="IPR003593">
    <property type="entry name" value="AAA+_ATPase"/>
</dbReference>
<dbReference type="Pfam" id="PF22667">
    <property type="entry name" value="Lon_lid"/>
    <property type="match status" value="1"/>
</dbReference>
<dbReference type="PANTHER" id="PTHR43718">
    <property type="entry name" value="LON PROTEASE"/>
    <property type="match status" value="1"/>
</dbReference>
<organism evidence="3 4">
    <name type="scientific">Brassica cretica</name>
    <name type="common">Mustard</name>
    <dbReference type="NCBI Taxonomy" id="69181"/>
    <lineage>
        <taxon>Eukaryota</taxon>
        <taxon>Viridiplantae</taxon>
        <taxon>Streptophyta</taxon>
        <taxon>Embryophyta</taxon>
        <taxon>Tracheophyta</taxon>
        <taxon>Spermatophyta</taxon>
        <taxon>Magnoliopsida</taxon>
        <taxon>eudicotyledons</taxon>
        <taxon>Gunneridae</taxon>
        <taxon>Pentapetalae</taxon>
        <taxon>rosids</taxon>
        <taxon>malvids</taxon>
        <taxon>Brassicales</taxon>
        <taxon>Brassicaceae</taxon>
        <taxon>Brassiceae</taxon>
        <taxon>Brassica</taxon>
    </lineage>
</organism>
<dbReference type="CDD" id="cd19500">
    <property type="entry name" value="RecA-like_Lon"/>
    <property type="match status" value="1"/>
</dbReference>
<dbReference type="Gene3D" id="3.40.50.300">
    <property type="entry name" value="P-loop containing nucleotide triphosphate hydrolases"/>
    <property type="match status" value="1"/>
</dbReference>
<protein>
    <recommendedName>
        <fullName evidence="2">AAA+ ATPase domain-containing protein</fullName>
    </recommendedName>
</protein>
<comment type="caution">
    <text evidence="3">The sequence shown here is derived from an EMBL/GenBank/DDBJ whole genome shotgun (WGS) entry which is preliminary data.</text>
</comment>
<dbReference type="InterPro" id="IPR027065">
    <property type="entry name" value="Lon_Prtase"/>
</dbReference>
<feature type="region of interest" description="Disordered" evidence="1">
    <location>
        <begin position="867"/>
        <end position="892"/>
    </location>
</feature>
<evidence type="ECO:0000256" key="1">
    <source>
        <dbReference type="SAM" id="MobiDB-lite"/>
    </source>
</evidence>
<dbReference type="Pfam" id="PF00004">
    <property type="entry name" value="AAA"/>
    <property type="match status" value="1"/>
</dbReference>
<evidence type="ECO:0000313" key="3">
    <source>
        <dbReference type="EMBL" id="KAF3515607.1"/>
    </source>
</evidence>
<feature type="compositionally biased region" description="Basic residues" evidence="1">
    <location>
        <begin position="578"/>
        <end position="588"/>
    </location>
</feature>
<sequence length="990" mass="107473">MTSFIDENFDVLRAEAILDEDHYGLADIKERILEFIAVRTLTGNPEGKIICLSGPPGVGKTSIARSIARVLDRKFFRLAVGGLSDSSEIKGDRGVCVGAKPGKMVQCLKQVGTENPLVLLDEIDKIGKSSKYDPEGALLELLDPEQNAQFLDYFLDVPIDLSKILFVCTANDIDRLPDPLLDRMEVIKLAGYTTDEKMHIARDYLVKIVSGKCGIKPDQVDVSDTALLSLIENYCREAGVRNLQKHIENIFRKESPPAVIRPSQVPDPVGFEPSRESLVPEVDESARTKKKGKKRPVPDASITVVQGGSSEIAAEVRQDEPPQKKKKKDKKKKPAEKDPVPSVGAENRELVVHEESSRGNAALTDDGFRSFPFVPLERGRREPYFDRVIEKAEAEQSRLLAEKKAQKAKFMEKFGELKGKFKTAGEKIKRSAVPLVEGSTVPPVLPSGDPGSAPLGASSIVDEEAPAREVGPGDADPVLPAEGRETRPGLDDLVELSDSLIERSGQNESSDGAPPGVGEDLNASSGERGERGSEDAIAQVPEEPESRSLEADPPISDAGVVENALDPVPRLSVDDPGHKKKKDKKKKPAEKDPGPSVGAEDRELVVHEESSRGNAALTDDGLSSFPVVPLERGRRETSVDRGSDGRDHSKTPEGRREVGVSQSITATTSRSTPSAPGGCSTRKKGSVKFPDYVEFKYDGDIPLAYAPEKCAELVRQIRGGAKDMPPVKDLIFKDAYVDAARTKVLSDGSVNYVIELYDTALKETISKLKNAERLVQVKDSAINRKTSEFKAVIEKAEAEQSRLLAEKKAQKAKFTEKFGELKGKFKTAGEKIRRSAVPLVEGSTVPPVLPSSDPGSFPLRASSIVDEEAPAREVGPGNADPVLPAEGRETRPGLDDLVELSDSLIERSCQNESSDGAPPGVGEDLNASSVERGGGARTRLPKSPRNLKAGHWRLTHPFPTPELSRMLLIRFLDFQWTTLAVSRADSLCLL</sequence>
<feature type="compositionally biased region" description="Basic and acidic residues" evidence="1">
    <location>
        <begin position="631"/>
        <end position="658"/>
    </location>
</feature>
<evidence type="ECO:0000259" key="2">
    <source>
        <dbReference type="SMART" id="SM00382"/>
    </source>
</evidence>
<feature type="compositionally biased region" description="Basic residues" evidence="1">
    <location>
        <begin position="324"/>
        <end position="334"/>
    </location>
</feature>
<accession>A0ABQ7AN86</accession>
<dbReference type="InterPro" id="IPR027417">
    <property type="entry name" value="P-loop_NTPase"/>
</dbReference>
<feature type="compositionally biased region" description="Basic and acidic residues" evidence="1">
    <location>
        <begin position="346"/>
        <end position="357"/>
    </location>
</feature>
<proteinExistence type="predicted"/>
<feature type="compositionally biased region" description="Basic and acidic residues" evidence="1">
    <location>
        <begin position="314"/>
        <end position="323"/>
    </location>
</feature>
<dbReference type="Proteomes" id="UP000266723">
    <property type="component" value="Unassembled WGS sequence"/>
</dbReference>
<dbReference type="SMART" id="SM00382">
    <property type="entry name" value="AAA"/>
    <property type="match status" value="1"/>
</dbReference>
<feature type="compositionally biased region" description="Low complexity" evidence="1">
    <location>
        <begin position="663"/>
        <end position="676"/>
    </location>
</feature>
<name>A0ABQ7AN86_BRACR</name>
<gene>
    <name evidence="3" type="ORF">DY000_02059188</name>
</gene>
<feature type="region of interest" description="Disordered" evidence="1">
    <location>
        <begin position="908"/>
        <end position="947"/>
    </location>
</feature>
<feature type="domain" description="AAA+ ATPase" evidence="2">
    <location>
        <begin position="46"/>
        <end position="191"/>
    </location>
</feature>
<evidence type="ECO:0000313" key="4">
    <source>
        <dbReference type="Proteomes" id="UP000266723"/>
    </source>
</evidence>